<feature type="transmembrane region" description="Helical" evidence="1">
    <location>
        <begin position="351"/>
        <end position="372"/>
    </location>
</feature>
<comment type="caution">
    <text evidence="2">The sequence shown here is derived from an EMBL/GenBank/DDBJ whole genome shotgun (WGS) entry which is preliminary data.</text>
</comment>
<evidence type="ECO:0008006" key="4">
    <source>
        <dbReference type="Google" id="ProtNLM"/>
    </source>
</evidence>
<evidence type="ECO:0000313" key="2">
    <source>
        <dbReference type="EMBL" id="TKC07651.1"/>
    </source>
</evidence>
<keyword evidence="1" id="KW-0812">Transmembrane</keyword>
<feature type="transmembrane region" description="Helical" evidence="1">
    <location>
        <begin position="21"/>
        <end position="47"/>
    </location>
</feature>
<gene>
    <name evidence="2" type="ORF">FA047_10475</name>
</gene>
<dbReference type="OrthoDB" id="1014144at2"/>
<protein>
    <recommendedName>
        <fullName evidence="4">ABC-2 type transport system permease protein</fullName>
    </recommendedName>
</protein>
<feature type="transmembrane region" description="Helical" evidence="1">
    <location>
        <begin position="420"/>
        <end position="438"/>
    </location>
</feature>
<feature type="transmembrane region" description="Helical" evidence="1">
    <location>
        <begin position="59"/>
        <end position="78"/>
    </location>
</feature>
<dbReference type="EMBL" id="SWBQ01000002">
    <property type="protein sequence ID" value="TKC07651.1"/>
    <property type="molecule type" value="Genomic_DNA"/>
</dbReference>
<reference evidence="2 3" key="1">
    <citation type="submission" date="2019-04" db="EMBL/GenBank/DDBJ databases">
        <title>Pedobacter sp. RP-3-15 sp. nov., isolated from Arctic soil.</title>
        <authorList>
            <person name="Dahal R.H."/>
            <person name="Kim D.-U."/>
        </authorList>
    </citation>
    <scope>NUCLEOTIDE SEQUENCE [LARGE SCALE GENOMIC DNA]</scope>
    <source>
        <strain evidence="2 3">RP-3-15</strain>
    </source>
</reference>
<feature type="transmembrane region" description="Helical" evidence="1">
    <location>
        <begin position="111"/>
        <end position="133"/>
    </location>
</feature>
<feature type="transmembrane region" description="Helical" evidence="1">
    <location>
        <begin position="279"/>
        <end position="295"/>
    </location>
</feature>
<name>A0A4U1CMP2_9SPHI</name>
<dbReference type="InterPro" id="IPR043742">
    <property type="entry name" value="DUF5687"/>
</dbReference>
<dbReference type="AlphaFoldDB" id="A0A4U1CMP2"/>
<keyword evidence="3" id="KW-1185">Reference proteome</keyword>
<feature type="transmembrane region" description="Helical" evidence="1">
    <location>
        <begin position="172"/>
        <end position="189"/>
    </location>
</feature>
<evidence type="ECO:0000313" key="3">
    <source>
        <dbReference type="Proteomes" id="UP000307244"/>
    </source>
</evidence>
<organism evidence="2 3">
    <name type="scientific">Pedobacter frigoris</name>
    <dbReference type="NCBI Taxonomy" id="2571272"/>
    <lineage>
        <taxon>Bacteria</taxon>
        <taxon>Pseudomonadati</taxon>
        <taxon>Bacteroidota</taxon>
        <taxon>Sphingobacteriia</taxon>
        <taxon>Sphingobacteriales</taxon>
        <taxon>Sphingobacteriaceae</taxon>
        <taxon>Pedobacter</taxon>
    </lineage>
</organism>
<feature type="transmembrane region" description="Helical" evidence="1">
    <location>
        <begin position="378"/>
        <end position="400"/>
    </location>
</feature>
<keyword evidence="1" id="KW-0472">Membrane</keyword>
<accession>A0A4U1CMP2</accession>
<feature type="transmembrane region" description="Helical" evidence="1">
    <location>
        <begin position="209"/>
        <end position="227"/>
    </location>
</feature>
<dbReference type="Pfam" id="PF18940">
    <property type="entry name" value="DUF5687"/>
    <property type="match status" value="1"/>
</dbReference>
<proteinExistence type="predicted"/>
<feature type="transmembrane region" description="Helical" evidence="1">
    <location>
        <begin position="307"/>
        <end position="330"/>
    </location>
</feature>
<keyword evidence="1" id="KW-1133">Transmembrane helix</keyword>
<feature type="transmembrane region" description="Helical" evidence="1">
    <location>
        <begin position="450"/>
        <end position="474"/>
    </location>
</feature>
<feature type="transmembrane region" description="Helical" evidence="1">
    <location>
        <begin position="139"/>
        <end position="160"/>
    </location>
</feature>
<sequence>MLTTFLSHQWKGFWRSKSKGGTIAANILIGFFTLYLLTLAIILGFLLEFFIGKYSPGKDVGVIFNGIIIYYFAIDFIMRLQLQELPTMSIVPYLHLRIPKRKIVNFLNARALFNAFNILPLFLFIPFCCTYISDVHGAYASLMFCVSILSLIVFNNYTALYVKRLTLASTKYVIVTIVAISLLAALEYYKIFSIKAVSNAVFGTISKQPVVALGFTGIAILMFIVNAKYLRKNLYTEELGSSEEKKTSTDYPLLNHFGEAGTLVALELKLILRHKRTRSALMMSLLFIFYGFLFYKEDVLKKDALGMVIFAATFMTGSAVTIYGQFMFGWQGSYFDGLLANKTNFRNFIKAKFLLFTIMSTITTCIITFYGFLSWKILAVQFAAYLYNIGLGTVVILYFATRNYKAIDLSKGSTFNYQGVSASQFVLMIPYFALPYLFYQPFASAGKPYYGLICLGFFGLTGLLTRSYWIEFILREFNKRKYKIAEGFRQTP</sequence>
<dbReference type="Proteomes" id="UP000307244">
    <property type="component" value="Unassembled WGS sequence"/>
</dbReference>
<dbReference type="RefSeq" id="WP_136835980.1">
    <property type="nucleotide sequence ID" value="NZ_SWBQ01000002.1"/>
</dbReference>
<evidence type="ECO:0000256" key="1">
    <source>
        <dbReference type="SAM" id="Phobius"/>
    </source>
</evidence>